<dbReference type="AlphaFoldDB" id="A0A285P850"/>
<dbReference type="OrthoDB" id="76236at2157"/>
<evidence type="ECO:0000313" key="2">
    <source>
        <dbReference type="EMBL" id="SNZ17919.1"/>
    </source>
</evidence>
<evidence type="ECO:0000259" key="1">
    <source>
        <dbReference type="Pfam" id="PF04069"/>
    </source>
</evidence>
<dbReference type="Pfam" id="PF04069">
    <property type="entry name" value="OpuAC"/>
    <property type="match status" value="1"/>
</dbReference>
<sequence>MARTRRGVLGRLGAAAGTTLLSSLAGCSGSRPRDSSRTTVRVGSKPFPEQEILGTLAYERLQGLDDVQVVNEIGYGDSLANWRATTEGVKHLYWEYTGTAWVELPPRHDERITDPQRLYERAAEDASASGLDMASPASFSNEYVLVADREWSERTGVATISDLIAHAEAGNTDFGVAVNQAFFHRQDGWRGVTAYYGLDADVRTAIEAGPFVVTSVALPYVLLSEGQMQVASGFATDPQLDRLDAVVLDDDREYFLPYQPVPTAHAPTVEAQPRILGALEPIVASLDEATIRRLTGRVLFEGASPTEVARSHLDAVGELP</sequence>
<protein>
    <submittedName>
        <fullName evidence="2">Osmoprotectant transport system substrate-binding protein</fullName>
    </submittedName>
</protein>
<dbReference type="GO" id="GO:0022857">
    <property type="term" value="F:transmembrane transporter activity"/>
    <property type="evidence" value="ECO:0007669"/>
    <property type="project" value="InterPro"/>
</dbReference>
<dbReference type="Proteomes" id="UP000219453">
    <property type="component" value="Unassembled WGS sequence"/>
</dbReference>
<feature type="domain" description="ABC-type glycine betaine transport system substrate-binding" evidence="1">
    <location>
        <begin position="39"/>
        <end position="314"/>
    </location>
</feature>
<keyword evidence="3" id="KW-1185">Reference proteome</keyword>
<proteinExistence type="predicted"/>
<organism evidence="2 3">
    <name type="scientific">Natronoarchaeum philippinense</name>
    <dbReference type="NCBI Taxonomy" id="558529"/>
    <lineage>
        <taxon>Archaea</taxon>
        <taxon>Methanobacteriati</taxon>
        <taxon>Methanobacteriota</taxon>
        <taxon>Stenosarchaea group</taxon>
        <taxon>Halobacteria</taxon>
        <taxon>Halobacteriales</taxon>
        <taxon>Natronoarchaeaceae</taxon>
    </lineage>
</organism>
<dbReference type="EMBL" id="OBEJ01000007">
    <property type="protein sequence ID" value="SNZ17919.1"/>
    <property type="molecule type" value="Genomic_DNA"/>
</dbReference>
<dbReference type="GO" id="GO:0043190">
    <property type="term" value="C:ATP-binding cassette (ABC) transporter complex"/>
    <property type="evidence" value="ECO:0007669"/>
    <property type="project" value="InterPro"/>
</dbReference>
<accession>A0A285P850</accession>
<reference evidence="3" key="1">
    <citation type="submission" date="2017-09" db="EMBL/GenBank/DDBJ databases">
        <authorList>
            <person name="Varghese N."/>
            <person name="Submissions S."/>
        </authorList>
    </citation>
    <scope>NUCLEOTIDE SEQUENCE [LARGE SCALE GENOMIC DNA]</scope>
    <source>
        <strain evidence="3">DSM 27208</strain>
    </source>
</reference>
<evidence type="ECO:0000313" key="3">
    <source>
        <dbReference type="Proteomes" id="UP000219453"/>
    </source>
</evidence>
<dbReference type="InterPro" id="IPR007210">
    <property type="entry name" value="ABC_Gly_betaine_transp_sub-bd"/>
</dbReference>
<dbReference type="Gene3D" id="3.40.190.10">
    <property type="entry name" value="Periplasmic binding protein-like II"/>
    <property type="match status" value="1"/>
</dbReference>
<gene>
    <name evidence="2" type="ORF">SAMN06269185_3167</name>
</gene>
<name>A0A285P850_NATPI</name>
<dbReference type="PROSITE" id="PS51257">
    <property type="entry name" value="PROKAR_LIPOPROTEIN"/>
    <property type="match status" value="1"/>
</dbReference>
<dbReference type="RefSeq" id="WP_179747509.1">
    <property type="nucleotide sequence ID" value="NZ_OBEJ01000007.1"/>
</dbReference>
<dbReference type="SUPFAM" id="SSF53850">
    <property type="entry name" value="Periplasmic binding protein-like II"/>
    <property type="match status" value="1"/>
</dbReference>
<dbReference type="Gene3D" id="3.40.190.120">
    <property type="entry name" value="Osmoprotection protein (prox), domain 2"/>
    <property type="match status" value="1"/>
</dbReference>